<dbReference type="Proteomes" id="UP001438707">
    <property type="component" value="Unassembled WGS sequence"/>
</dbReference>
<dbReference type="AlphaFoldDB" id="A0AAW1Q1Y5"/>
<evidence type="ECO:0000313" key="1">
    <source>
        <dbReference type="EMBL" id="KAK9816165.1"/>
    </source>
</evidence>
<organism evidence="1 2">
    <name type="scientific">Apatococcus lobatus</name>
    <dbReference type="NCBI Taxonomy" id="904363"/>
    <lineage>
        <taxon>Eukaryota</taxon>
        <taxon>Viridiplantae</taxon>
        <taxon>Chlorophyta</taxon>
        <taxon>core chlorophytes</taxon>
        <taxon>Trebouxiophyceae</taxon>
        <taxon>Chlorellales</taxon>
        <taxon>Chlorellaceae</taxon>
        <taxon>Apatococcus</taxon>
    </lineage>
</organism>
<accession>A0AAW1Q1Y5</accession>
<keyword evidence="2" id="KW-1185">Reference proteome</keyword>
<name>A0AAW1Q1Y5_9CHLO</name>
<protein>
    <submittedName>
        <fullName evidence="1">Uncharacterized protein</fullName>
    </submittedName>
</protein>
<sequence>MDMFAGCDVYLKSIRIDQDTQHGSVMDVIQAVTGQGDGCRMIWKRFKEVEEHRESVTKCYGLKINGKGHETPVAPAATLVEIAWLLPGKVAKQFRRASASAVCRLLGGDLSLVAAVEKRHAEIAGTMDETFWMDQGSVQVQGKVDEAILDDSIPTQARLDDLTRNNQLLSSRLALLAQHQALARQTRADMEAETALIVARGGAIEAVTESMQRQAVAIGGFGDQHRQALEHIDAMQQGLARLGATIADVRGGGAVTFLRDLAEGLQAAASADAGLRSLASGITEVLGGLSGLASVPRDHLEWIGHVVTMGFDMYDPVQTQRVLSDMEAAVRHRSDMLQAVQQRVEVDFAEIRVKNRPGGFTFHDGLVLAADILSVSGDPVSVFDLSEWAAKPIWRALDGQMYPLWFFVPRMLGVSIIVHPSGEGIQTVNFYQGTEDTKRRLARWVVLRVQDAAGKGHPVLPGLGIPVAPTPVAAQ</sequence>
<gene>
    <name evidence="1" type="ORF">WJX74_010518</name>
</gene>
<evidence type="ECO:0000313" key="2">
    <source>
        <dbReference type="Proteomes" id="UP001438707"/>
    </source>
</evidence>
<proteinExistence type="predicted"/>
<reference evidence="1 2" key="1">
    <citation type="journal article" date="2024" name="Nat. Commun.">
        <title>Phylogenomics reveals the evolutionary origins of lichenization in chlorophyte algae.</title>
        <authorList>
            <person name="Puginier C."/>
            <person name="Libourel C."/>
            <person name="Otte J."/>
            <person name="Skaloud P."/>
            <person name="Haon M."/>
            <person name="Grisel S."/>
            <person name="Petersen M."/>
            <person name="Berrin J.G."/>
            <person name="Delaux P.M."/>
            <person name="Dal Grande F."/>
            <person name="Keller J."/>
        </authorList>
    </citation>
    <scope>NUCLEOTIDE SEQUENCE [LARGE SCALE GENOMIC DNA]</scope>
    <source>
        <strain evidence="1 2">SAG 2145</strain>
    </source>
</reference>
<comment type="caution">
    <text evidence="1">The sequence shown here is derived from an EMBL/GenBank/DDBJ whole genome shotgun (WGS) entry which is preliminary data.</text>
</comment>
<dbReference type="EMBL" id="JALJOS010000091">
    <property type="protein sequence ID" value="KAK9816165.1"/>
    <property type="molecule type" value="Genomic_DNA"/>
</dbReference>